<evidence type="ECO:0000313" key="2">
    <source>
        <dbReference type="EMBL" id="MDQ2089683.1"/>
    </source>
</evidence>
<feature type="transmembrane region" description="Helical" evidence="1">
    <location>
        <begin position="21"/>
        <end position="42"/>
    </location>
</feature>
<evidence type="ECO:0000256" key="1">
    <source>
        <dbReference type="SAM" id="Phobius"/>
    </source>
</evidence>
<proteinExistence type="predicted"/>
<accession>A0AAE3WDK4</accession>
<comment type="caution">
    <text evidence="2">The sequence shown here is derived from an EMBL/GenBank/DDBJ whole genome shotgun (WGS) entry which is preliminary data.</text>
</comment>
<keyword evidence="1" id="KW-0812">Transmembrane</keyword>
<dbReference type="Proteomes" id="UP001226762">
    <property type="component" value="Unassembled WGS sequence"/>
</dbReference>
<name>A0AAE3WDK4_9RHOB</name>
<reference evidence="2" key="1">
    <citation type="submission" date="2022-07" db="EMBL/GenBank/DDBJ databases">
        <authorList>
            <person name="Otstavnykh N."/>
            <person name="Isaeva M."/>
            <person name="Bystritskaya E."/>
        </authorList>
    </citation>
    <scope>NUCLEOTIDE SEQUENCE</scope>
    <source>
        <strain evidence="2">KCTC 52189</strain>
    </source>
</reference>
<reference evidence="2" key="2">
    <citation type="submission" date="2023-02" db="EMBL/GenBank/DDBJ databases">
        <title>'Rhodoalgimonas zhirmunskyi' gen. nov., isolated from a red alga.</title>
        <authorList>
            <person name="Nedashkovskaya O.I."/>
            <person name="Otstavnykh N.Y."/>
            <person name="Bystritskaya E.P."/>
            <person name="Balabanova L.A."/>
            <person name="Isaeva M.P."/>
        </authorList>
    </citation>
    <scope>NUCLEOTIDE SEQUENCE</scope>
    <source>
        <strain evidence="2">KCTC 52189</strain>
    </source>
</reference>
<dbReference type="AlphaFoldDB" id="A0AAE3WDK4"/>
<organism evidence="2 3">
    <name type="scientific">Marimonas arenosa</name>
    <dbReference type="NCBI Taxonomy" id="1795305"/>
    <lineage>
        <taxon>Bacteria</taxon>
        <taxon>Pseudomonadati</taxon>
        <taxon>Pseudomonadota</taxon>
        <taxon>Alphaproteobacteria</taxon>
        <taxon>Rhodobacterales</taxon>
        <taxon>Paracoccaceae</taxon>
        <taxon>Marimonas</taxon>
    </lineage>
</organism>
<keyword evidence="3" id="KW-1185">Reference proteome</keyword>
<sequence>MKPLLADMLFRLCRDERGVTLVEYGIAITLAVTVGAAGFVALGGEIGVATVAAGAEMPN</sequence>
<evidence type="ECO:0008006" key="4">
    <source>
        <dbReference type="Google" id="ProtNLM"/>
    </source>
</evidence>
<dbReference type="EMBL" id="JANHAX010000002">
    <property type="protein sequence ID" value="MDQ2089683.1"/>
    <property type="molecule type" value="Genomic_DNA"/>
</dbReference>
<keyword evidence="1" id="KW-0472">Membrane</keyword>
<protein>
    <recommendedName>
        <fullName evidence="4">Pilus assembly protein Flp/PilA</fullName>
    </recommendedName>
</protein>
<keyword evidence="1" id="KW-1133">Transmembrane helix</keyword>
<evidence type="ECO:0000313" key="3">
    <source>
        <dbReference type="Proteomes" id="UP001226762"/>
    </source>
</evidence>
<dbReference type="RefSeq" id="WP_306734954.1">
    <property type="nucleotide sequence ID" value="NZ_JANHAX010000002.1"/>
</dbReference>
<gene>
    <name evidence="2" type="ORF">NO357_07215</name>
</gene>